<evidence type="ECO:0000256" key="8">
    <source>
        <dbReference type="ARBA" id="ARBA00022840"/>
    </source>
</evidence>
<dbReference type="InterPro" id="IPR020560">
    <property type="entry name" value="PRibGlycinamide_synth_C-dom"/>
</dbReference>
<organism evidence="16 17">
    <name type="scientific">Apilactobacillus apisilvae</name>
    <dbReference type="NCBI Taxonomy" id="2923364"/>
    <lineage>
        <taxon>Bacteria</taxon>
        <taxon>Bacillati</taxon>
        <taxon>Bacillota</taxon>
        <taxon>Bacilli</taxon>
        <taxon>Lactobacillales</taxon>
        <taxon>Lactobacillaceae</taxon>
        <taxon>Apilactobacillus</taxon>
    </lineage>
</organism>
<gene>
    <name evidence="13 16" type="primary">purD</name>
    <name evidence="16" type="ORF">MOO46_02015</name>
</gene>
<evidence type="ECO:0000256" key="3">
    <source>
        <dbReference type="ARBA" id="ARBA00005174"/>
    </source>
</evidence>
<dbReference type="InterPro" id="IPR011761">
    <property type="entry name" value="ATP-grasp"/>
</dbReference>
<dbReference type="InterPro" id="IPR000115">
    <property type="entry name" value="PRibGlycinamide_synth"/>
</dbReference>
<evidence type="ECO:0000256" key="1">
    <source>
        <dbReference type="ARBA" id="ARBA00001936"/>
    </source>
</evidence>
<reference evidence="16 17" key="1">
    <citation type="journal article" date="2022" name="Int. J. Syst. Evol. Microbiol.">
        <title>Apilactobacillus apisilvae sp. nov., Nicolia spurrieriana gen. nov. sp. nov., Bombilactobacillus folatiphilus sp. nov. and Bombilactobacillus thymidiniphilus sp. nov., four new lactic acid bacterial isolates from stingless bees Tetragonula carbonaria and Austroplebeia australis.</title>
        <authorList>
            <person name="Oliphant S.A."/>
            <person name="Watson-Haigh N.S."/>
            <person name="Sumby K.M."/>
            <person name="Gardner J."/>
            <person name="Groom S."/>
            <person name="Jiranek V."/>
        </authorList>
    </citation>
    <scope>NUCLEOTIDE SEQUENCE [LARGE SCALE GENOMIC DNA]</scope>
    <source>
        <strain evidence="16 17">SG5_A10</strain>
    </source>
</reference>
<dbReference type="InterPro" id="IPR020561">
    <property type="entry name" value="PRibGlycinamid_synth_ATP-grasp"/>
</dbReference>
<dbReference type="SUPFAM" id="SSF51246">
    <property type="entry name" value="Rudiment single hybrid motif"/>
    <property type="match status" value="1"/>
</dbReference>
<dbReference type="EMBL" id="CP093362">
    <property type="protein sequence ID" value="UQS85386.1"/>
    <property type="molecule type" value="Genomic_DNA"/>
</dbReference>
<dbReference type="Gene3D" id="3.30.470.20">
    <property type="entry name" value="ATP-grasp fold, B domain"/>
    <property type="match status" value="1"/>
</dbReference>
<evidence type="ECO:0000256" key="14">
    <source>
        <dbReference type="PROSITE-ProRule" id="PRU00409"/>
    </source>
</evidence>
<comment type="similarity">
    <text evidence="10 13">Belongs to the GARS family.</text>
</comment>
<dbReference type="PROSITE" id="PS50975">
    <property type="entry name" value="ATP_GRASP"/>
    <property type="match status" value="1"/>
</dbReference>
<evidence type="ECO:0000256" key="13">
    <source>
        <dbReference type="HAMAP-Rule" id="MF_00138"/>
    </source>
</evidence>
<evidence type="ECO:0000256" key="7">
    <source>
        <dbReference type="ARBA" id="ARBA00022755"/>
    </source>
</evidence>
<dbReference type="Gene3D" id="3.30.1490.20">
    <property type="entry name" value="ATP-grasp fold, A domain"/>
    <property type="match status" value="1"/>
</dbReference>
<comment type="cofactor">
    <cofactor evidence="1">
        <name>Mn(2+)</name>
        <dbReference type="ChEBI" id="CHEBI:29035"/>
    </cofactor>
</comment>
<evidence type="ECO:0000256" key="6">
    <source>
        <dbReference type="ARBA" id="ARBA00022741"/>
    </source>
</evidence>
<keyword evidence="9" id="KW-0464">Manganese</keyword>
<evidence type="ECO:0000256" key="10">
    <source>
        <dbReference type="ARBA" id="ARBA00038345"/>
    </source>
</evidence>
<dbReference type="SUPFAM" id="SSF52440">
    <property type="entry name" value="PreATP-grasp domain"/>
    <property type="match status" value="1"/>
</dbReference>
<evidence type="ECO:0000256" key="2">
    <source>
        <dbReference type="ARBA" id="ARBA00001946"/>
    </source>
</evidence>
<dbReference type="SMART" id="SM01209">
    <property type="entry name" value="GARS_A"/>
    <property type="match status" value="1"/>
</dbReference>
<sequence length="435" mass="48239">MENWLVIGSGGREYAIAKCLAKNKKNNIYVAPGNVMMNQLSRVNCVDIDEMDFIHLIKFAKDNQVICTVVGPEQPLSKGIVDAFKDANLNIFGPDKYSAQLESSKAFAKEIMKEANIPTANYREFKNFKDAITYIDGHSMPVVIKANGLANGKGVIVAQSEDEARTAVEMLFNLPNQNEIIVEDFLSGQEFSFIVMANGEDIIPMPLAQDHKRLMNDDKGPNTGGMGAYSPLPQFGNNVIKETIKSIIKPLLHKMKDNGHPFTGFLYAGLVMTEQGIKVIEFNVRMGDPETQVILPQLKSDFGNLINELLNNQSVRAQWDESNYHLGVVLAAKGYPKKPVDHLKLPIFNNNDLDISYAGVQFNEGDVYSHGGRIMMVTSKGDNIAAIQKKINKEIKNNVNSDDYVYRTDIGSKAISETLILKVNKKGTHKLNGLI</sequence>
<dbReference type="PANTHER" id="PTHR43472:SF1">
    <property type="entry name" value="PHOSPHORIBOSYLAMINE--GLYCINE LIGASE, CHLOROPLASTIC"/>
    <property type="match status" value="1"/>
</dbReference>
<dbReference type="Gene3D" id="3.90.600.10">
    <property type="entry name" value="Phosphoribosylglycinamide synthetase, C-terminal domain"/>
    <property type="match status" value="1"/>
</dbReference>
<feature type="domain" description="ATP-grasp" evidence="15">
    <location>
        <begin position="109"/>
        <end position="311"/>
    </location>
</feature>
<evidence type="ECO:0000256" key="11">
    <source>
        <dbReference type="ARBA" id="ARBA00042242"/>
    </source>
</evidence>
<comment type="cofactor">
    <cofactor evidence="2">
        <name>Mg(2+)</name>
        <dbReference type="ChEBI" id="CHEBI:18420"/>
    </cofactor>
</comment>
<dbReference type="SMART" id="SM01210">
    <property type="entry name" value="GARS_C"/>
    <property type="match status" value="1"/>
</dbReference>
<comment type="pathway">
    <text evidence="3 13">Purine metabolism; IMP biosynthesis via de novo pathway; N(1)-(5-phospho-D-ribosyl)glycinamide from 5-phospho-alpha-D-ribose 1-diphosphate: step 2/2.</text>
</comment>
<dbReference type="Gene3D" id="3.40.50.20">
    <property type="match status" value="1"/>
</dbReference>
<proteinExistence type="inferred from homology"/>
<dbReference type="Pfam" id="PF01071">
    <property type="entry name" value="GARS_A"/>
    <property type="match status" value="1"/>
</dbReference>
<evidence type="ECO:0000256" key="12">
    <source>
        <dbReference type="ARBA" id="ARBA00042864"/>
    </source>
</evidence>
<dbReference type="Proteomes" id="UP000831859">
    <property type="component" value="Chromosome"/>
</dbReference>
<evidence type="ECO:0000256" key="5">
    <source>
        <dbReference type="ARBA" id="ARBA00022598"/>
    </source>
</evidence>
<dbReference type="InterPro" id="IPR016185">
    <property type="entry name" value="PreATP-grasp_dom_sf"/>
</dbReference>
<dbReference type="EC" id="6.3.4.13" evidence="4 13"/>
<keyword evidence="6 14" id="KW-0547">Nucleotide-binding</keyword>
<dbReference type="Pfam" id="PF02843">
    <property type="entry name" value="GARS_C"/>
    <property type="match status" value="1"/>
</dbReference>
<evidence type="ECO:0000259" key="15">
    <source>
        <dbReference type="PROSITE" id="PS50975"/>
    </source>
</evidence>
<dbReference type="InterPro" id="IPR013815">
    <property type="entry name" value="ATP_grasp_subdomain_1"/>
</dbReference>
<dbReference type="GO" id="GO:0004637">
    <property type="term" value="F:phosphoribosylamine-glycine ligase activity"/>
    <property type="evidence" value="ECO:0007669"/>
    <property type="project" value="UniProtKB-EC"/>
</dbReference>
<evidence type="ECO:0000313" key="17">
    <source>
        <dbReference type="Proteomes" id="UP000831859"/>
    </source>
</evidence>
<dbReference type="SUPFAM" id="SSF56059">
    <property type="entry name" value="Glutathione synthetase ATP-binding domain-like"/>
    <property type="match status" value="1"/>
</dbReference>
<keyword evidence="5 13" id="KW-0436">Ligase</keyword>
<evidence type="ECO:0000256" key="9">
    <source>
        <dbReference type="ARBA" id="ARBA00023211"/>
    </source>
</evidence>
<evidence type="ECO:0000313" key="16">
    <source>
        <dbReference type="EMBL" id="UQS85386.1"/>
    </source>
</evidence>
<dbReference type="RefSeq" id="WP_249511359.1">
    <property type="nucleotide sequence ID" value="NZ_CP093362.1"/>
</dbReference>
<keyword evidence="7 13" id="KW-0658">Purine biosynthesis</keyword>
<dbReference type="InterPro" id="IPR020562">
    <property type="entry name" value="PRibGlycinamide_synth_N"/>
</dbReference>
<dbReference type="InterPro" id="IPR011054">
    <property type="entry name" value="Rudment_hybrid_motif"/>
</dbReference>
<dbReference type="PANTHER" id="PTHR43472">
    <property type="entry name" value="PHOSPHORIBOSYLAMINE--GLYCINE LIGASE"/>
    <property type="match status" value="1"/>
</dbReference>
<keyword evidence="17" id="KW-1185">Reference proteome</keyword>
<dbReference type="NCBIfam" id="TIGR00877">
    <property type="entry name" value="purD"/>
    <property type="match status" value="1"/>
</dbReference>
<protein>
    <recommendedName>
        <fullName evidence="4 13">Phosphoribosylamine--glycine ligase</fullName>
        <ecNumber evidence="4 13">6.3.4.13</ecNumber>
    </recommendedName>
    <alternativeName>
        <fullName evidence="13">GARS</fullName>
    </alternativeName>
    <alternativeName>
        <fullName evidence="11 13">Glycinamide ribonucleotide synthetase</fullName>
    </alternativeName>
    <alternativeName>
        <fullName evidence="12 13">Phosphoribosylglycinamide synthetase</fullName>
    </alternativeName>
</protein>
<accession>A0ABY4PIV2</accession>
<comment type="catalytic activity">
    <reaction evidence="13">
        <text>5-phospho-beta-D-ribosylamine + glycine + ATP = N(1)-(5-phospho-beta-D-ribosyl)glycinamide + ADP + phosphate + H(+)</text>
        <dbReference type="Rhea" id="RHEA:17453"/>
        <dbReference type="ChEBI" id="CHEBI:15378"/>
        <dbReference type="ChEBI" id="CHEBI:30616"/>
        <dbReference type="ChEBI" id="CHEBI:43474"/>
        <dbReference type="ChEBI" id="CHEBI:57305"/>
        <dbReference type="ChEBI" id="CHEBI:58681"/>
        <dbReference type="ChEBI" id="CHEBI:143788"/>
        <dbReference type="ChEBI" id="CHEBI:456216"/>
        <dbReference type="EC" id="6.3.4.13"/>
    </reaction>
</comment>
<dbReference type="InterPro" id="IPR037123">
    <property type="entry name" value="PRibGlycinamide_synth_C_sf"/>
</dbReference>
<name>A0ABY4PIV2_9LACO</name>
<keyword evidence="8 14" id="KW-0067">ATP-binding</keyword>
<dbReference type="HAMAP" id="MF_00138">
    <property type="entry name" value="GARS"/>
    <property type="match status" value="1"/>
</dbReference>
<dbReference type="Pfam" id="PF02844">
    <property type="entry name" value="GARS_N"/>
    <property type="match status" value="1"/>
</dbReference>
<evidence type="ECO:0000256" key="4">
    <source>
        <dbReference type="ARBA" id="ARBA00013255"/>
    </source>
</evidence>